<evidence type="ECO:0000256" key="1">
    <source>
        <dbReference type="SAM" id="MobiDB-lite"/>
    </source>
</evidence>
<proteinExistence type="predicted"/>
<reference evidence="3 4" key="1">
    <citation type="submission" date="2014-07" db="EMBL/GenBank/DDBJ databases">
        <title>Genome Sequence of Rhodococcus opacus Strain R7, a Biodegrader of Mono- and Polycyclic Aromatic Hydrocarbons.</title>
        <authorList>
            <person name="Di Gennaro P."/>
            <person name="Zampolli J."/>
            <person name="Presti I."/>
            <person name="Cappelletti M."/>
            <person name="D'Ursi P."/>
            <person name="Orro A."/>
            <person name="Mezzelani A."/>
            <person name="Milanesi L."/>
        </authorList>
    </citation>
    <scope>NUCLEOTIDE SEQUENCE [LARGE SCALE GENOMIC DNA]</scope>
    <source>
        <strain evidence="3 4">R7</strain>
    </source>
</reference>
<sequence>MSTSDTGTLEPRTEPAGRSAHSPSDPVKLTAVVLGLTAVIALMLLAFALPAVNSGPHDLRLGVAGPDAAVTRIDTVLAAGHPGAFVTERFADSDAVRTAIEHREVVGGIVATPDGMKVLSAGAGGAPIAQTMNGIAAGMSTAAGHPVPVEDVVPLTADDPAGVGVGALALPLVFGGMIPALALVRLFPRSLARRMAGAVLFAASAGLVLTAILQFGLGSVDGNYWTTTGAVVLGIAAISLTVLGLESVLGTAGFALGAVTMIFLANPLSGLATSAAWLPSGWGAFGQLLPPGAAGTVVRSTAFFDGHGAGAAVLVLTCWVLFGLGLCLVSGLRERRAGEELAVA</sequence>
<dbReference type="eggNOG" id="COG0842">
    <property type="taxonomic scope" value="Bacteria"/>
</dbReference>
<keyword evidence="2" id="KW-1133">Transmembrane helix</keyword>
<protein>
    <submittedName>
        <fullName evidence="3">Membrane protein</fullName>
    </submittedName>
</protein>
<evidence type="ECO:0000256" key="2">
    <source>
        <dbReference type="SAM" id="Phobius"/>
    </source>
</evidence>
<name>A0A076EU28_RHOOP</name>
<dbReference type="AlphaFoldDB" id="A0A076EU28"/>
<accession>A0A076EU28</accession>
<dbReference type="RefSeq" id="WP_128641386.1">
    <property type="nucleotide sequence ID" value="NZ_CP008947.1"/>
</dbReference>
<feature type="region of interest" description="Disordered" evidence="1">
    <location>
        <begin position="1"/>
        <end position="24"/>
    </location>
</feature>
<feature type="transmembrane region" description="Helical" evidence="2">
    <location>
        <begin position="29"/>
        <end position="52"/>
    </location>
</feature>
<feature type="transmembrane region" description="Helical" evidence="2">
    <location>
        <begin position="223"/>
        <end position="245"/>
    </location>
</feature>
<organism evidence="3 4">
    <name type="scientific">Rhodococcus opacus</name>
    <name type="common">Nocardia opaca</name>
    <dbReference type="NCBI Taxonomy" id="37919"/>
    <lineage>
        <taxon>Bacteria</taxon>
        <taxon>Bacillati</taxon>
        <taxon>Actinomycetota</taxon>
        <taxon>Actinomycetes</taxon>
        <taxon>Mycobacteriales</taxon>
        <taxon>Nocardiaceae</taxon>
        <taxon>Rhodococcus</taxon>
    </lineage>
</organism>
<dbReference type="Proteomes" id="UP000028488">
    <property type="component" value="Chromosome"/>
</dbReference>
<feature type="transmembrane region" description="Helical" evidence="2">
    <location>
        <begin position="196"/>
        <end position="217"/>
    </location>
</feature>
<evidence type="ECO:0000313" key="3">
    <source>
        <dbReference type="EMBL" id="AII08737.1"/>
    </source>
</evidence>
<evidence type="ECO:0000313" key="4">
    <source>
        <dbReference type="Proteomes" id="UP000028488"/>
    </source>
</evidence>
<keyword evidence="2" id="KW-0812">Transmembrane</keyword>
<dbReference type="EMBL" id="CP008947">
    <property type="protein sequence ID" value="AII08737.1"/>
    <property type="molecule type" value="Genomic_DNA"/>
</dbReference>
<gene>
    <name evidence="3" type="ORF">EP51_30585</name>
</gene>
<feature type="transmembrane region" description="Helical" evidence="2">
    <location>
        <begin position="309"/>
        <end position="329"/>
    </location>
</feature>
<keyword evidence="2" id="KW-0472">Membrane</keyword>
<feature type="transmembrane region" description="Helical" evidence="2">
    <location>
        <begin position="161"/>
        <end position="184"/>
    </location>
</feature>
<feature type="transmembrane region" description="Helical" evidence="2">
    <location>
        <begin position="252"/>
        <end position="278"/>
    </location>
</feature>